<dbReference type="AlphaFoldDB" id="A0A7X1B7G5"/>
<reference evidence="4 5" key="1">
    <citation type="submission" date="2020-07" db="EMBL/GenBank/DDBJ databases">
        <authorList>
            <person name="Feng X."/>
        </authorList>
    </citation>
    <scope>NUCLEOTIDE SEQUENCE [LARGE SCALE GENOMIC DNA]</scope>
    <source>
        <strain evidence="4 5">JCM23202</strain>
    </source>
</reference>
<comment type="similarity">
    <text evidence="1">Belongs to the sulfatase family.</text>
</comment>
<evidence type="ECO:0000313" key="4">
    <source>
        <dbReference type="EMBL" id="MBC2607076.1"/>
    </source>
</evidence>
<dbReference type="Gene3D" id="3.40.720.10">
    <property type="entry name" value="Alkaline Phosphatase, subunit A"/>
    <property type="match status" value="1"/>
</dbReference>
<dbReference type="InterPro" id="IPR050738">
    <property type="entry name" value="Sulfatase"/>
</dbReference>
<evidence type="ECO:0000313" key="5">
    <source>
        <dbReference type="Proteomes" id="UP000526501"/>
    </source>
</evidence>
<comment type="caution">
    <text evidence="4">The sequence shown here is derived from an EMBL/GenBank/DDBJ whole genome shotgun (WGS) entry which is preliminary data.</text>
</comment>
<name>A0A7X1B7G5_9BACT</name>
<protein>
    <submittedName>
        <fullName evidence="4">Sulfatase</fullName>
    </submittedName>
</protein>
<dbReference type="PANTHER" id="PTHR42693">
    <property type="entry name" value="ARYLSULFATASE FAMILY MEMBER"/>
    <property type="match status" value="1"/>
</dbReference>
<gene>
    <name evidence="4" type="ORF">H5P27_13565</name>
</gene>
<organism evidence="4 5">
    <name type="scientific">Pelagicoccus albus</name>
    <dbReference type="NCBI Taxonomy" id="415222"/>
    <lineage>
        <taxon>Bacteria</taxon>
        <taxon>Pseudomonadati</taxon>
        <taxon>Verrucomicrobiota</taxon>
        <taxon>Opitutia</taxon>
        <taxon>Puniceicoccales</taxon>
        <taxon>Pelagicoccaceae</taxon>
        <taxon>Pelagicoccus</taxon>
    </lineage>
</organism>
<dbReference type="EMBL" id="JACHVC010000012">
    <property type="protein sequence ID" value="MBC2607076.1"/>
    <property type="molecule type" value="Genomic_DNA"/>
</dbReference>
<dbReference type="InterPro" id="IPR017850">
    <property type="entry name" value="Alkaline_phosphatase_core_sf"/>
</dbReference>
<evidence type="ECO:0000256" key="1">
    <source>
        <dbReference type="ARBA" id="ARBA00008779"/>
    </source>
</evidence>
<dbReference type="CDD" id="cd16027">
    <property type="entry name" value="SGSH"/>
    <property type="match status" value="1"/>
</dbReference>
<feature type="domain" description="Sulfatase N-terminal" evidence="3">
    <location>
        <begin position="4"/>
        <end position="305"/>
    </location>
</feature>
<keyword evidence="5" id="KW-1185">Reference proteome</keyword>
<dbReference type="Proteomes" id="UP000526501">
    <property type="component" value="Unassembled WGS sequence"/>
</dbReference>
<dbReference type="SUPFAM" id="SSF53649">
    <property type="entry name" value="Alkaline phosphatase-like"/>
    <property type="match status" value="1"/>
</dbReference>
<dbReference type="GO" id="GO:0004065">
    <property type="term" value="F:arylsulfatase activity"/>
    <property type="evidence" value="ECO:0007669"/>
    <property type="project" value="TreeGrafter"/>
</dbReference>
<accession>A0A7X1B7G5</accession>
<proteinExistence type="inferred from homology"/>
<dbReference type="RefSeq" id="WP_185660939.1">
    <property type="nucleotide sequence ID" value="NZ_CAWPOO010000012.1"/>
</dbReference>
<sequence length="440" mass="49961">MPPKNIVYLHAHDAGRWIQPYGYNVSTPNLQKFAEQGVTFRQAFATAPTCGPSRSSLLSGQYPHQIDMYGLPGSQGWEFPDYNQHLARHLQNNGYLTALAGCQHECDGNDLSPLNYDRILNDPNRPEEGQFYPDTLCYVDKFLAEQSQNKGKPFFLSVGIDEPHRNNIGRPELGIGSESALFSKTRYYDPEKLDSRYLSPPPYLPDTPATRQDTASLHEGVRLMDEYMGHVLYSLSQYGFDDNTLVIVTTDHGIEFPGGKKTLSDQGLGVMLMLRDPETYKGGKVVDALVSQLDLYPTVMEAAGIEKPDWLEGTSLSNLTSGKTNSEHRELYGEQTYHGSLEALRCIRTERYKLVLRHDSQGPLMPHDGPSYEIMRDYGYYKRDLGKVELFDLYLDPLEAYNRAEDPAYLEIREKLTKRIYAWMEQTNDPFPSGEFPKPK</sequence>
<keyword evidence="2" id="KW-0378">Hydrolase</keyword>
<dbReference type="PANTHER" id="PTHR42693:SF53">
    <property type="entry name" value="ENDO-4-O-SULFATASE"/>
    <property type="match status" value="1"/>
</dbReference>
<evidence type="ECO:0000259" key="3">
    <source>
        <dbReference type="Pfam" id="PF00884"/>
    </source>
</evidence>
<dbReference type="InterPro" id="IPR000917">
    <property type="entry name" value="Sulfatase_N"/>
</dbReference>
<dbReference type="Pfam" id="PF00884">
    <property type="entry name" value="Sulfatase"/>
    <property type="match status" value="1"/>
</dbReference>
<evidence type="ECO:0000256" key="2">
    <source>
        <dbReference type="ARBA" id="ARBA00022801"/>
    </source>
</evidence>